<evidence type="ECO:0000256" key="1">
    <source>
        <dbReference type="SAM" id="MobiDB-lite"/>
    </source>
</evidence>
<sequence>MGVWSRMSGRSDPYTVQSQHWVSGRPQESKQSEDPTPPHHHPTESAGLAEAAQTTGGKDGLAWAEGGGRSAKQEAEALREEVTLASAELQRVQAYRLELRFRPLANPPLCGW</sequence>
<feature type="region of interest" description="Disordered" evidence="1">
    <location>
        <begin position="1"/>
        <end position="74"/>
    </location>
</feature>
<proteinExistence type="predicted"/>
<evidence type="ECO:0000313" key="2">
    <source>
        <dbReference type="EMBL" id="CAD8986435.1"/>
    </source>
</evidence>
<dbReference type="EMBL" id="HBFX01062034">
    <property type="protein sequence ID" value="CAD8986435.1"/>
    <property type="molecule type" value="Transcribed_RNA"/>
</dbReference>
<reference evidence="2" key="1">
    <citation type="submission" date="2021-01" db="EMBL/GenBank/DDBJ databases">
        <authorList>
            <person name="Corre E."/>
            <person name="Pelletier E."/>
            <person name="Niang G."/>
            <person name="Scheremetjew M."/>
            <person name="Finn R."/>
            <person name="Kale V."/>
            <person name="Holt S."/>
            <person name="Cochrane G."/>
            <person name="Meng A."/>
            <person name="Brown T."/>
            <person name="Cohen L."/>
        </authorList>
    </citation>
    <scope>NUCLEOTIDE SEQUENCE</scope>
    <source>
        <strain evidence="2">CCMP644</strain>
    </source>
</reference>
<feature type="compositionally biased region" description="Basic and acidic residues" evidence="1">
    <location>
        <begin position="27"/>
        <end position="43"/>
    </location>
</feature>
<gene>
    <name evidence="2" type="ORF">HAND00432_LOCUS37448</name>
</gene>
<protein>
    <submittedName>
        <fullName evidence="2">Uncharacterized protein</fullName>
    </submittedName>
</protein>
<name>A0A7S1HN68_HEMAN</name>
<organism evidence="2">
    <name type="scientific">Hemiselmis andersenii</name>
    <name type="common">Cryptophyte alga</name>
    <dbReference type="NCBI Taxonomy" id="464988"/>
    <lineage>
        <taxon>Eukaryota</taxon>
        <taxon>Cryptophyceae</taxon>
        <taxon>Cryptomonadales</taxon>
        <taxon>Hemiselmidaceae</taxon>
        <taxon>Hemiselmis</taxon>
    </lineage>
</organism>
<accession>A0A7S1HN68</accession>
<dbReference type="AlphaFoldDB" id="A0A7S1HN68"/>